<evidence type="ECO:0000313" key="14">
    <source>
        <dbReference type="EMBL" id="KAJ3100344.1"/>
    </source>
</evidence>
<dbReference type="Gene3D" id="3.10.170.10">
    <property type="match status" value="1"/>
</dbReference>
<evidence type="ECO:0000256" key="9">
    <source>
        <dbReference type="ARBA" id="ARBA00023145"/>
    </source>
</evidence>
<evidence type="ECO:0000256" key="11">
    <source>
        <dbReference type="PIRSR" id="PIRSR601842-2"/>
    </source>
</evidence>
<comment type="caution">
    <text evidence="14">The sequence shown here is derived from an EMBL/GenBank/DDBJ whole genome shotgun (WGS) entry which is preliminary data.</text>
</comment>
<evidence type="ECO:0000256" key="1">
    <source>
        <dbReference type="ARBA" id="ARBA00004613"/>
    </source>
</evidence>
<evidence type="ECO:0000256" key="2">
    <source>
        <dbReference type="ARBA" id="ARBA00006006"/>
    </source>
</evidence>
<dbReference type="InterPro" id="IPR050371">
    <property type="entry name" value="Fungal_virulence_M36"/>
</dbReference>
<reference evidence="14" key="1">
    <citation type="submission" date="2020-05" db="EMBL/GenBank/DDBJ databases">
        <title>Phylogenomic resolution of chytrid fungi.</title>
        <authorList>
            <person name="Stajich J.E."/>
            <person name="Amses K."/>
            <person name="Simmons R."/>
            <person name="Seto K."/>
            <person name="Myers J."/>
            <person name="Bonds A."/>
            <person name="Quandt C.A."/>
            <person name="Barry K."/>
            <person name="Liu P."/>
            <person name="Grigoriev I."/>
            <person name="Longcore J.E."/>
            <person name="James T.Y."/>
        </authorList>
    </citation>
    <scope>NUCLEOTIDE SEQUENCE</scope>
    <source>
        <strain evidence="14">JEL0513</strain>
    </source>
</reference>
<feature type="non-terminal residue" evidence="14">
    <location>
        <position position="754"/>
    </location>
</feature>
<dbReference type="InterPro" id="IPR027268">
    <property type="entry name" value="Peptidase_M4/M1_CTD_sf"/>
</dbReference>
<evidence type="ECO:0000256" key="10">
    <source>
        <dbReference type="PIRSR" id="PIRSR601842-1"/>
    </source>
</evidence>
<sequence length="754" mass="82272">GADVTVTDVYTSSHTNVIHIFLVQLVNGLEVENAVANVLIDRKNGDIISFVDSFTTATKLKPSGKNKNKNKNSESSGGKVKALPANSPFSLNDLYGQHHKEQEHTTKLQSLADADPLANLELADPLEALDFLFAELGIHPSSSFATIAPFSQSSNSFSHSASSSSNNGLRNNYRLVPDFEISLLMKTNTRHHSRRATDAKRVKDDISTLSIPATLKYYLVDDEYTLIPVWDFELDLGNHWYHAHVDARKSSMTIADVKKTVALVDWVSEGYFESDNLDGYYERVPVALKPAKKQVSKNGTKNFEKKKSSKNTSLSVKGIYNVYPLGINDPFDGERNLVAGPLSLIASPKGWHFCGGGKAKCLKGNYTVTAGNNVFAQENLDGGYNGWENKSRPDGTSKLIFDSPVDLLEDPETYIDAAVINLFFWNNAIHDLFYVYGFTEAAGNFQDSNLNRGGAGGDSVIANAQDGSGHNNANFATPPDGTHGRMRMYVWDVVDPWRDGDLEGGIIMHEYAHGISTRLTGGPANSGCLGWGESGGMGEGWGDFFATITRTTANTTREQDFGMGEYSNGGKGIRKFKYSTSLDTNPSVYSTIQKPGYWGVHAKGEVWAAILYEVYWNIVDAHGFNPDWFDTSITRIETVNNGATSEFSSFTEFSTGKVRARTGIVFPAGENAKSEDPYEFGGNVLALQLVVDGLKLQPCSPSFVDARDAIILAEEILTGGQNKCLLWKGFAKRGLGVGAKDGGRDGYGVPEECE</sequence>
<keyword evidence="5 11" id="KW-0479">Metal-binding</keyword>
<comment type="similarity">
    <text evidence="2 12">Belongs to the peptidase M36 family.</text>
</comment>
<keyword evidence="4 12" id="KW-0645">Protease</keyword>
<comment type="subcellular location">
    <subcellularLocation>
        <location evidence="1 12">Secreted</location>
    </subcellularLocation>
</comment>
<evidence type="ECO:0000256" key="12">
    <source>
        <dbReference type="RuleBase" id="RU364017"/>
    </source>
</evidence>
<evidence type="ECO:0000256" key="4">
    <source>
        <dbReference type="ARBA" id="ARBA00022670"/>
    </source>
</evidence>
<dbReference type="Proteomes" id="UP001211907">
    <property type="component" value="Unassembled WGS sequence"/>
</dbReference>
<keyword evidence="9 12" id="KW-0865">Zymogen</keyword>
<dbReference type="Gene3D" id="1.10.390.10">
    <property type="entry name" value="Neutral Protease Domain 2"/>
    <property type="match status" value="1"/>
</dbReference>
<dbReference type="InterPro" id="IPR001842">
    <property type="entry name" value="Peptidase_M36"/>
</dbReference>
<evidence type="ECO:0000256" key="13">
    <source>
        <dbReference type="SAM" id="MobiDB-lite"/>
    </source>
</evidence>
<name>A0AAD5SU14_9FUNG</name>
<evidence type="ECO:0000256" key="8">
    <source>
        <dbReference type="ARBA" id="ARBA00023049"/>
    </source>
</evidence>
<dbReference type="GO" id="GO:0006508">
    <property type="term" value="P:proteolysis"/>
    <property type="evidence" value="ECO:0007669"/>
    <property type="project" value="UniProtKB-KW"/>
</dbReference>
<evidence type="ECO:0000256" key="6">
    <source>
        <dbReference type="ARBA" id="ARBA00022801"/>
    </source>
</evidence>
<dbReference type="GO" id="GO:0005615">
    <property type="term" value="C:extracellular space"/>
    <property type="evidence" value="ECO:0007669"/>
    <property type="project" value="InterPro"/>
</dbReference>
<evidence type="ECO:0000256" key="7">
    <source>
        <dbReference type="ARBA" id="ARBA00022833"/>
    </source>
</evidence>
<dbReference type="GO" id="GO:0008270">
    <property type="term" value="F:zinc ion binding"/>
    <property type="evidence" value="ECO:0007669"/>
    <property type="project" value="InterPro"/>
</dbReference>
<accession>A0AAD5SU14</accession>
<evidence type="ECO:0000256" key="3">
    <source>
        <dbReference type="ARBA" id="ARBA00022525"/>
    </source>
</evidence>
<proteinExistence type="inferred from homology"/>
<keyword evidence="8 12" id="KW-0482">Metalloprotease</keyword>
<dbReference type="PANTHER" id="PTHR33478:SF1">
    <property type="entry name" value="EXTRACELLULAR METALLOPROTEINASE MEP"/>
    <property type="match status" value="1"/>
</dbReference>
<gene>
    <name evidence="14" type="primary">MEP5</name>
    <name evidence="14" type="ORF">HK100_004722</name>
</gene>
<evidence type="ECO:0000256" key="5">
    <source>
        <dbReference type="ARBA" id="ARBA00022723"/>
    </source>
</evidence>
<keyword evidence="7 11" id="KW-0862">Zinc</keyword>
<keyword evidence="15" id="KW-1185">Reference proteome</keyword>
<feature type="binding site" evidence="11">
    <location>
        <position position="509"/>
    </location>
    <ligand>
        <name>Zn(2+)</name>
        <dbReference type="ChEBI" id="CHEBI:29105"/>
        <note>catalytic</note>
    </ligand>
</feature>
<feature type="binding site" evidence="11">
    <location>
        <position position="539"/>
    </location>
    <ligand>
        <name>Zn(2+)</name>
        <dbReference type="ChEBI" id="CHEBI:29105"/>
        <note>catalytic</note>
    </ligand>
</feature>
<dbReference type="CDD" id="cd09596">
    <property type="entry name" value="M36"/>
    <property type="match status" value="1"/>
</dbReference>
<keyword evidence="3 12" id="KW-0964">Secreted</keyword>
<protein>
    <recommendedName>
        <fullName evidence="12">Extracellular metalloproteinase</fullName>
        <ecNumber evidence="12">3.4.24.-</ecNumber>
    </recommendedName>
    <alternativeName>
        <fullName evidence="12">Fungalysin</fullName>
    </alternativeName>
</protein>
<keyword evidence="6 12" id="KW-0378">Hydrolase</keyword>
<feature type="binding site" evidence="11">
    <location>
        <position position="513"/>
    </location>
    <ligand>
        <name>Zn(2+)</name>
        <dbReference type="ChEBI" id="CHEBI:29105"/>
        <note>catalytic</note>
    </ligand>
</feature>
<feature type="region of interest" description="Disordered" evidence="13">
    <location>
        <begin position="61"/>
        <end position="85"/>
    </location>
</feature>
<dbReference type="EC" id="3.4.24.-" evidence="12"/>
<comment type="cofactor">
    <cofactor evidence="11">
        <name>Zn(2+)</name>
        <dbReference type="ChEBI" id="CHEBI:29105"/>
    </cofactor>
    <text evidence="11">Binds 1 zinc ion per subunit.</text>
</comment>
<dbReference type="Pfam" id="PF02128">
    <property type="entry name" value="Peptidase_M36"/>
    <property type="match status" value="1"/>
</dbReference>
<dbReference type="SUPFAM" id="SSF55486">
    <property type="entry name" value="Metalloproteases ('zincins'), catalytic domain"/>
    <property type="match status" value="1"/>
</dbReference>
<dbReference type="EMBL" id="JADGJH010002288">
    <property type="protein sequence ID" value="KAJ3100344.1"/>
    <property type="molecule type" value="Genomic_DNA"/>
</dbReference>
<feature type="active site" evidence="10">
    <location>
        <position position="510"/>
    </location>
</feature>
<organism evidence="14 15">
    <name type="scientific">Physocladia obscura</name>
    <dbReference type="NCBI Taxonomy" id="109957"/>
    <lineage>
        <taxon>Eukaryota</taxon>
        <taxon>Fungi</taxon>
        <taxon>Fungi incertae sedis</taxon>
        <taxon>Chytridiomycota</taxon>
        <taxon>Chytridiomycota incertae sedis</taxon>
        <taxon>Chytridiomycetes</taxon>
        <taxon>Chytridiales</taxon>
        <taxon>Chytriomycetaceae</taxon>
        <taxon>Physocladia</taxon>
    </lineage>
</organism>
<dbReference type="GO" id="GO:0004222">
    <property type="term" value="F:metalloendopeptidase activity"/>
    <property type="evidence" value="ECO:0007669"/>
    <property type="project" value="InterPro"/>
</dbReference>
<evidence type="ECO:0000313" key="15">
    <source>
        <dbReference type="Proteomes" id="UP001211907"/>
    </source>
</evidence>
<dbReference type="PANTHER" id="PTHR33478">
    <property type="entry name" value="EXTRACELLULAR METALLOPROTEINASE MEP"/>
    <property type="match status" value="1"/>
</dbReference>
<dbReference type="AlphaFoldDB" id="A0AAD5SU14"/>